<evidence type="ECO:0000259" key="1">
    <source>
        <dbReference type="Pfam" id="PF13952"/>
    </source>
</evidence>
<organism evidence="2 3">
    <name type="scientific">Colocasia esculenta</name>
    <name type="common">Wild taro</name>
    <name type="synonym">Arum esculentum</name>
    <dbReference type="NCBI Taxonomy" id="4460"/>
    <lineage>
        <taxon>Eukaryota</taxon>
        <taxon>Viridiplantae</taxon>
        <taxon>Streptophyta</taxon>
        <taxon>Embryophyta</taxon>
        <taxon>Tracheophyta</taxon>
        <taxon>Spermatophyta</taxon>
        <taxon>Magnoliopsida</taxon>
        <taxon>Liliopsida</taxon>
        <taxon>Araceae</taxon>
        <taxon>Aroideae</taxon>
        <taxon>Colocasieae</taxon>
        <taxon>Colocasia</taxon>
    </lineage>
</organism>
<feature type="domain" description="DUF4216" evidence="1">
    <location>
        <begin position="1"/>
        <end position="62"/>
    </location>
</feature>
<dbReference type="PANTHER" id="PTHR48258">
    <property type="entry name" value="DUF4218 DOMAIN-CONTAINING PROTEIN-RELATED"/>
    <property type="match status" value="1"/>
</dbReference>
<dbReference type="Proteomes" id="UP000652761">
    <property type="component" value="Unassembled WGS sequence"/>
</dbReference>
<reference evidence="2" key="1">
    <citation type="submission" date="2017-07" db="EMBL/GenBank/DDBJ databases">
        <title>Taro Niue Genome Assembly and Annotation.</title>
        <authorList>
            <person name="Atibalentja N."/>
            <person name="Keating K."/>
            <person name="Fields C.J."/>
        </authorList>
    </citation>
    <scope>NUCLEOTIDE SEQUENCE</scope>
    <source>
        <strain evidence="2">Niue_2</strain>
        <tissue evidence="2">Leaf</tissue>
    </source>
</reference>
<evidence type="ECO:0000313" key="2">
    <source>
        <dbReference type="EMBL" id="MQM12655.1"/>
    </source>
</evidence>
<dbReference type="PANTHER" id="PTHR48258:SF3">
    <property type="entry name" value="FK506-BINDING PROTEIN 4-LIKE ISOFORM X1"/>
    <property type="match status" value="1"/>
</dbReference>
<feature type="non-terminal residue" evidence="2">
    <location>
        <position position="221"/>
    </location>
</feature>
<dbReference type="InterPro" id="IPR025312">
    <property type="entry name" value="DUF4216"/>
</dbReference>
<evidence type="ECO:0000313" key="3">
    <source>
        <dbReference type="Proteomes" id="UP000652761"/>
    </source>
</evidence>
<dbReference type="AlphaFoldDB" id="A0A843X4F3"/>
<keyword evidence="3" id="KW-1185">Reference proteome</keyword>
<dbReference type="EMBL" id="NMUH01005392">
    <property type="protein sequence ID" value="MQM12655.1"/>
    <property type="molecule type" value="Genomic_DNA"/>
</dbReference>
<dbReference type="OrthoDB" id="1933679at2759"/>
<protein>
    <recommendedName>
        <fullName evidence="1">DUF4216 domain-containing protein</fullName>
    </recommendedName>
</protein>
<accession>A0A843X4F3</accession>
<name>A0A843X4F3_COLES</name>
<dbReference type="Pfam" id="PF13952">
    <property type="entry name" value="DUF4216"/>
    <property type="match status" value="1"/>
</dbReference>
<comment type="caution">
    <text evidence="2">The sequence shown here is derived from an EMBL/GenBank/DDBJ whole genome shotgun (WGS) entry which is preliminary data.</text>
</comment>
<gene>
    <name evidence="2" type="ORF">Taro_045575</name>
</gene>
<sequence length="221" mass="25167">VVLFECDWWDVYRKDRGFKIDKYGTISLNTRQRLNTDEPFALASQVEQVFYVNDNTTEGWIIPVKARPRYYYDLQDNTPENDIEPSDKAFQDNLIDVPTRGEIQDVDLCQESSVRVDDYIDIYMVSGSERSSRDGSRPHGGIGLYRSLSLPPLRRSLPLPHLRGSLPLPPLRCFLSLSDSSSDSSLFQPSGLFDSIYIFCSRSICTVCTILGEGHWPSRAD</sequence>
<proteinExistence type="predicted"/>